<organism evidence="1 2">
    <name type="scientific">Phocaeicola acetigenes</name>
    <dbReference type="NCBI Taxonomy" id="3016083"/>
    <lineage>
        <taxon>Bacteria</taxon>
        <taxon>Pseudomonadati</taxon>
        <taxon>Bacteroidota</taxon>
        <taxon>Bacteroidia</taxon>
        <taxon>Bacteroidales</taxon>
        <taxon>Bacteroidaceae</taxon>
        <taxon>Phocaeicola</taxon>
    </lineage>
</organism>
<gene>
    <name evidence="1" type="ORF">O6P32_05880</name>
</gene>
<accession>A0ABT4PGR2</accession>
<comment type="caution">
    <text evidence="1">The sequence shown here is derived from an EMBL/GenBank/DDBJ whole genome shotgun (WGS) entry which is preliminary data.</text>
</comment>
<dbReference type="Proteomes" id="UP001141933">
    <property type="component" value="Unassembled WGS sequence"/>
</dbReference>
<sequence length="70" mass="7659">MQEKLFLVFGIVLLVFGEEESASSDVAGCTDNVAEFIAGDVGFKAIGVEYEILFELSGANDDSFCWKKEE</sequence>
<evidence type="ECO:0000313" key="2">
    <source>
        <dbReference type="Proteomes" id="UP001141933"/>
    </source>
</evidence>
<reference evidence="1" key="1">
    <citation type="submission" date="2022-12" db="EMBL/GenBank/DDBJ databases">
        <title>Phocaeicola acetigenes sp. nov., isolated feces from a healthy human.</title>
        <authorList>
            <person name="Do H."/>
            <person name="Ha Y.B."/>
            <person name="Kim J.-S."/>
            <person name="Suh M.K."/>
            <person name="Kim H.S."/>
            <person name="Lee J.-S."/>
        </authorList>
    </citation>
    <scope>NUCLEOTIDE SEQUENCE</scope>
    <source>
        <strain evidence="1">KGMB11183</strain>
    </source>
</reference>
<name>A0ABT4PGR2_9BACT</name>
<keyword evidence="2" id="KW-1185">Reference proteome</keyword>
<proteinExistence type="predicted"/>
<evidence type="ECO:0000313" key="1">
    <source>
        <dbReference type="EMBL" id="MCZ8372242.1"/>
    </source>
</evidence>
<dbReference type="RefSeq" id="WP_269877413.1">
    <property type="nucleotide sequence ID" value="NZ_JAPZVM010000003.1"/>
</dbReference>
<protein>
    <submittedName>
        <fullName evidence="1">Uncharacterized protein</fullName>
    </submittedName>
</protein>
<dbReference type="EMBL" id="JAPZVM010000003">
    <property type="protein sequence ID" value="MCZ8372242.1"/>
    <property type="molecule type" value="Genomic_DNA"/>
</dbReference>